<evidence type="ECO:0000256" key="2">
    <source>
        <dbReference type="RuleBase" id="RU003523"/>
    </source>
</evidence>
<evidence type="ECO:0000259" key="3">
    <source>
        <dbReference type="PROSITE" id="PS50991"/>
    </source>
</evidence>
<dbReference type="PANTHER" id="PTHR10277:SF48">
    <property type="entry name" value="HOMOCITRATE SYNTHASE, CYTOSOLIC ISOZYME-RELATED"/>
    <property type="match status" value="1"/>
</dbReference>
<accession>A0AB34FFN3</accession>
<dbReference type="GO" id="GO:0005739">
    <property type="term" value="C:mitochondrion"/>
    <property type="evidence" value="ECO:0007669"/>
    <property type="project" value="TreeGrafter"/>
</dbReference>
<dbReference type="Gene3D" id="3.20.20.70">
    <property type="entry name" value="Aldolase class I"/>
    <property type="match status" value="1"/>
</dbReference>
<feature type="domain" description="Pyruvate carboxyltransferase" evidence="3">
    <location>
        <begin position="7"/>
        <end position="226"/>
    </location>
</feature>
<dbReference type="GO" id="GO:0019878">
    <property type="term" value="P:lysine biosynthetic process via aminoadipic acid"/>
    <property type="evidence" value="ECO:0007669"/>
    <property type="project" value="TreeGrafter"/>
</dbReference>
<evidence type="ECO:0000313" key="5">
    <source>
        <dbReference type="Proteomes" id="UP001163105"/>
    </source>
</evidence>
<gene>
    <name evidence="4" type="primary">LYS21</name>
    <name evidence="4" type="ORF">O9K51_10052</name>
</gene>
<dbReference type="SUPFAM" id="SSF51569">
    <property type="entry name" value="Aldolase"/>
    <property type="match status" value="1"/>
</dbReference>
<comment type="similarity">
    <text evidence="2">Belongs to the alpha-IPM synthase/homocitrate synthase family.</text>
</comment>
<dbReference type="Pfam" id="PF00682">
    <property type="entry name" value="HMGL-like"/>
    <property type="match status" value="1"/>
</dbReference>
<sequence>MAGTYKFQIIDSTLREGEQYQDAYFTTRHKIDIALALDKFGVDFIEVTNPAASPRCMADCATLCSLSLRKSKVVGHIRCHMNDAKAAIQAGLKHVNVMIGTSKHMQRFSHGKDMAQITKEAIAVTEFLRSHGVEVRFSGEDAFRSDIKALVKLYQTMEASGVSRVGIPDTVGCATPDDVTRVVSAVRKAVSVDIETHFHNDTGCAIANAYMAVKAGATHVDTTVLG</sequence>
<dbReference type="InterPro" id="IPR013785">
    <property type="entry name" value="Aldolase_TIM"/>
</dbReference>
<name>A0AB34FFN3_9HYPO</name>
<dbReference type="PROSITE" id="PS00815">
    <property type="entry name" value="AIPM_HOMOCIT_SYNTH_1"/>
    <property type="match status" value="1"/>
</dbReference>
<dbReference type="PROSITE" id="PS50991">
    <property type="entry name" value="PYR_CT"/>
    <property type="match status" value="1"/>
</dbReference>
<keyword evidence="1 2" id="KW-0808">Transferase</keyword>
<organism evidence="4 5">
    <name type="scientific">Purpureocillium lavendulum</name>
    <dbReference type="NCBI Taxonomy" id="1247861"/>
    <lineage>
        <taxon>Eukaryota</taxon>
        <taxon>Fungi</taxon>
        <taxon>Dikarya</taxon>
        <taxon>Ascomycota</taxon>
        <taxon>Pezizomycotina</taxon>
        <taxon>Sordariomycetes</taxon>
        <taxon>Hypocreomycetidae</taxon>
        <taxon>Hypocreales</taxon>
        <taxon>Ophiocordycipitaceae</taxon>
        <taxon>Purpureocillium</taxon>
    </lineage>
</organism>
<dbReference type="InterPro" id="IPR050073">
    <property type="entry name" value="2-IPM_HCS-like"/>
</dbReference>
<reference evidence="4" key="1">
    <citation type="submission" date="2023-01" db="EMBL/GenBank/DDBJ databases">
        <title>The growth and conidiation of Purpureocillium lavendulum are regulated by nitrogen source and histone H3K14 acetylation.</title>
        <authorList>
            <person name="Tang P."/>
            <person name="Han J."/>
            <person name="Zhang C."/>
            <person name="Tang P."/>
            <person name="Qi F."/>
            <person name="Zhang K."/>
            <person name="Liang L."/>
        </authorList>
    </citation>
    <scope>NUCLEOTIDE SEQUENCE</scope>
    <source>
        <strain evidence="4">YMF1.00683</strain>
    </source>
</reference>
<protein>
    <submittedName>
        <fullName evidence="4">AC transposase</fullName>
    </submittedName>
</protein>
<dbReference type="AlphaFoldDB" id="A0AB34FFN3"/>
<dbReference type="PROSITE" id="PS00816">
    <property type="entry name" value="AIPM_HOMOCIT_SYNTH_2"/>
    <property type="match status" value="1"/>
</dbReference>
<keyword evidence="5" id="KW-1185">Reference proteome</keyword>
<dbReference type="EMBL" id="JAQHRD010000012">
    <property type="protein sequence ID" value="KAJ6437494.1"/>
    <property type="molecule type" value="Genomic_DNA"/>
</dbReference>
<evidence type="ECO:0000256" key="1">
    <source>
        <dbReference type="ARBA" id="ARBA00022679"/>
    </source>
</evidence>
<dbReference type="PANTHER" id="PTHR10277">
    <property type="entry name" value="HOMOCITRATE SYNTHASE-RELATED"/>
    <property type="match status" value="1"/>
</dbReference>
<dbReference type="InterPro" id="IPR002034">
    <property type="entry name" value="AIPM/Hcit_synth_CS"/>
</dbReference>
<evidence type="ECO:0000313" key="4">
    <source>
        <dbReference type="EMBL" id="KAJ6437494.1"/>
    </source>
</evidence>
<dbReference type="InterPro" id="IPR000891">
    <property type="entry name" value="PYR_CT"/>
</dbReference>
<proteinExistence type="inferred from homology"/>
<comment type="caution">
    <text evidence="4">The sequence shown here is derived from an EMBL/GenBank/DDBJ whole genome shotgun (WGS) entry which is preliminary data.</text>
</comment>
<dbReference type="Proteomes" id="UP001163105">
    <property type="component" value="Unassembled WGS sequence"/>
</dbReference>
<dbReference type="GO" id="GO:0004410">
    <property type="term" value="F:homocitrate synthase activity"/>
    <property type="evidence" value="ECO:0007669"/>
    <property type="project" value="TreeGrafter"/>
</dbReference>